<gene>
    <name evidence="7" type="ORF">FHG85_04490</name>
</gene>
<evidence type="ECO:0000256" key="2">
    <source>
        <dbReference type="ARBA" id="ARBA00022723"/>
    </source>
</evidence>
<evidence type="ECO:0000259" key="5">
    <source>
        <dbReference type="PROSITE" id="PS51379"/>
    </source>
</evidence>
<dbReference type="InterPro" id="IPR000014">
    <property type="entry name" value="PAS"/>
</dbReference>
<dbReference type="Pfam" id="PF00989">
    <property type="entry name" value="PAS"/>
    <property type="match status" value="1"/>
</dbReference>
<evidence type="ECO:0000256" key="1">
    <source>
        <dbReference type="ARBA" id="ARBA00022485"/>
    </source>
</evidence>
<protein>
    <submittedName>
        <fullName evidence="7">PAS domain-containing protein</fullName>
    </submittedName>
</protein>
<dbReference type="InterPro" id="IPR007202">
    <property type="entry name" value="4Fe-4S_dom"/>
</dbReference>
<dbReference type="GO" id="GO:0046872">
    <property type="term" value="F:metal ion binding"/>
    <property type="evidence" value="ECO:0007669"/>
    <property type="project" value="UniProtKB-KW"/>
</dbReference>
<evidence type="ECO:0000256" key="4">
    <source>
        <dbReference type="ARBA" id="ARBA00023014"/>
    </source>
</evidence>
<dbReference type="GO" id="GO:0006355">
    <property type="term" value="P:regulation of DNA-templated transcription"/>
    <property type="evidence" value="ECO:0007669"/>
    <property type="project" value="InterPro"/>
</dbReference>
<dbReference type="GO" id="GO:0051539">
    <property type="term" value="F:4 iron, 4 sulfur cluster binding"/>
    <property type="evidence" value="ECO:0007669"/>
    <property type="project" value="UniProtKB-KW"/>
</dbReference>
<dbReference type="PROSITE" id="PS51379">
    <property type="entry name" value="4FE4S_FER_2"/>
    <property type="match status" value="2"/>
</dbReference>
<keyword evidence="4" id="KW-0411">Iron-sulfur</keyword>
<dbReference type="Gene3D" id="3.40.950.10">
    <property type="entry name" value="Fe-only Hydrogenase (Larger Subunit), Chain L, domain 3"/>
    <property type="match status" value="1"/>
</dbReference>
<dbReference type="Pfam" id="PF00037">
    <property type="entry name" value="Fer4"/>
    <property type="match status" value="1"/>
</dbReference>
<evidence type="ECO:0000313" key="7">
    <source>
        <dbReference type="EMBL" id="QKG79548.1"/>
    </source>
</evidence>
<dbReference type="InterPro" id="IPR009016">
    <property type="entry name" value="Fe_hydrogenase"/>
</dbReference>
<dbReference type="InterPro" id="IPR017896">
    <property type="entry name" value="4Fe4S_Fe-S-bd"/>
</dbReference>
<dbReference type="Pfam" id="PF04060">
    <property type="entry name" value="FeS"/>
    <property type="match status" value="1"/>
</dbReference>
<evidence type="ECO:0000259" key="6">
    <source>
        <dbReference type="PROSITE" id="PS51656"/>
    </source>
</evidence>
<evidence type="ECO:0000256" key="3">
    <source>
        <dbReference type="ARBA" id="ARBA00023004"/>
    </source>
</evidence>
<dbReference type="Proteomes" id="UP000500961">
    <property type="component" value="Chromosome"/>
</dbReference>
<sequence>MNLDQPIYTEKNNCQDCYKCVRNCPVKAIKIADNCASVIDELCISCAKCVQVCPVGAKQVRADIDIVKLLIRSEKKVILSIAPSWISSFRNVDSRSLISALKKLGFFAISETALGAELVNRFTRDYIMNSHQKLFLSSACPVVVEWVNKYYSELSDKLLPVLSPLLSHAKYLKEYYGPDAHVVFAGPCIAKKREADRNPDLVDACITFRELQDWMDEESISFQPAESESLFFEPVEAVSGASYPIDGGMISGIVQNRDFDGIQFFAFSGIDAVKQVLTDMELLNSDSKIFIELMSCTGGCINGPGAILNGSIAQKHSVVVNQTNSKHLRIGGWKELAVDNVDISARYKPVDIPYAFQYSENEIVESLRSVGKQSSKDELNCGGCGYESCRDFAVAMLDGKAERNMCISYMRRVAQDKATALLQRMPSGVIIVDDNLRVIECNRNAAKMLGDEVANIFDENPGLARANAAKLLPFHKLFSLVLSNGHDILDKDVTVNGKKIKVSIFTIQAHKIVCAIMRDLSNPDVRSDEIIARTRYVIKENLETVQQIAYLLGENASRTETMLNSIMELYVQDHDNYH</sequence>
<proteinExistence type="predicted"/>
<evidence type="ECO:0000313" key="8">
    <source>
        <dbReference type="Proteomes" id="UP000500961"/>
    </source>
</evidence>
<dbReference type="InterPro" id="IPR035965">
    <property type="entry name" value="PAS-like_dom_sf"/>
</dbReference>
<keyword evidence="2" id="KW-0479">Metal-binding</keyword>
<dbReference type="Gene3D" id="3.30.70.20">
    <property type="match status" value="1"/>
</dbReference>
<dbReference type="InterPro" id="IPR013767">
    <property type="entry name" value="PAS_fold"/>
</dbReference>
<dbReference type="KEGG" id="ttz:FHG85_04490"/>
<keyword evidence="1" id="KW-0004">4Fe-4S</keyword>
<dbReference type="RefSeq" id="WP_173073381.1">
    <property type="nucleotide sequence ID" value="NZ_CP041345.1"/>
</dbReference>
<dbReference type="SUPFAM" id="SSF55785">
    <property type="entry name" value="PYP-like sensor domain (PAS domain)"/>
    <property type="match status" value="1"/>
</dbReference>
<keyword evidence="3" id="KW-0408">Iron</keyword>
<dbReference type="SUPFAM" id="SSF53920">
    <property type="entry name" value="Fe-only hydrogenase"/>
    <property type="match status" value="1"/>
</dbReference>
<dbReference type="Pfam" id="PF02906">
    <property type="entry name" value="Fe_hyd_lg_C"/>
    <property type="match status" value="1"/>
</dbReference>
<dbReference type="Gene3D" id="1.10.15.40">
    <property type="entry name" value="Electron transport complex subunit B, putative Fe-S cluster"/>
    <property type="match status" value="1"/>
</dbReference>
<reference evidence="7 8" key="1">
    <citation type="submission" date="2019-07" db="EMBL/GenBank/DDBJ databases">
        <title>Thalassofilum flectens gen. nov., sp. nov., a novel moderate thermophilic anaerobe from a shallow sea hot spring in Kunashir Island (Russia), representing a new family in the order Bacteroidales, and proposal of Thalassofilacea fam. nov.</title>
        <authorList>
            <person name="Kochetkova T.V."/>
            <person name="Podosokorskaya O.A."/>
            <person name="Novikov A."/>
            <person name="Elcheninov A.G."/>
            <person name="Toshchakov S.V."/>
            <person name="Kublanov I.V."/>
        </authorList>
    </citation>
    <scope>NUCLEOTIDE SEQUENCE [LARGE SCALE GENOMIC DNA]</scope>
    <source>
        <strain evidence="7 8">38-H</strain>
    </source>
</reference>
<dbReference type="InterPro" id="IPR017900">
    <property type="entry name" value="4Fe4S_Fe_S_CS"/>
</dbReference>
<dbReference type="EMBL" id="CP041345">
    <property type="protein sequence ID" value="QKG79548.1"/>
    <property type="molecule type" value="Genomic_DNA"/>
</dbReference>
<feature type="domain" description="4Fe-4S" evidence="6">
    <location>
        <begin position="362"/>
        <end position="423"/>
    </location>
</feature>
<dbReference type="PANTHER" id="PTHR11615">
    <property type="entry name" value="NITRATE, FORMATE, IRON DEHYDROGENASE"/>
    <property type="match status" value="1"/>
</dbReference>
<accession>A0A7D3XV18</accession>
<dbReference type="Gene3D" id="3.30.450.20">
    <property type="entry name" value="PAS domain"/>
    <property type="match status" value="1"/>
</dbReference>
<dbReference type="PROSITE" id="PS00198">
    <property type="entry name" value="4FE4S_FER_1"/>
    <property type="match status" value="1"/>
</dbReference>
<feature type="domain" description="4Fe-4S ferredoxin-type" evidence="5">
    <location>
        <begin position="5"/>
        <end position="33"/>
    </location>
</feature>
<dbReference type="InterPro" id="IPR050340">
    <property type="entry name" value="Cytosolic_Fe-S_CAF"/>
</dbReference>
<dbReference type="Gene3D" id="3.40.50.1780">
    <property type="match status" value="2"/>
</dbReference>
<name>A0A7D3XV18_9BACT</name>
<dbReference type="AlphaFoldDB" id="A0A7D3XV18"/>
<dbReference type="SUPFAM" id="SSF54862">
    <property type="entry name" value="4Fe-4S ferredoxins"/>
    <property type="match status" value="1"/>
</dbReference>
<dbReference type="InterPro" id="IPR004108">
    <property type="entry name" value="Fe_hydrogenase_lsu_C"/>
</dbReference>
<organism evidence="7 8">
    <name type="scientific">Tenuifilum thalassicum</name>
    <dbReference type="NCBI Taxonomy" id="2590900"/>
    <lineage>
        <taxon>Bacteria</taxon>
        <taxon>Pseudomonadati</taxon>
        <taxon>Bacteroidota</taxon>
        <taxon>Bacteroidia</taxon>
        <taxon>Bacteroidales</taxon>
        <taxon>Tenuifilaceae</taxon>
        <taxon>Tenuifilum</taxon>
    </lineage>
</organism>
<keyword evidence="8" id="KW-1185">Reference proteome</keyword>
<dbReference type="PROSITE" id="PS51656">
    <property type="entry name" value="4FE4S"/>
    <property type="match status" value="1"/>
</dbReference>
<dbReference type="CDD" id="cd00130">
    <property type="entry name" value="PAS"/>
    <property type="match status" value="1"/>
</dbReference>
<feature type="domain" description="4Fe-4S ferredoxin-type" evidence="5">
    <location>
        <begin position="34"/>
        <end position="63"/>
    </location>
</feature>